<dbReference type="RefSeq" id="WP_106602233.1">
    <property type="nucleotide sequence ID" value="NZ_PYGK01000004.1"/>
</dbReference>
<protein>
    <submittedName>
        <fullName evidence="2">YD repeat-containing protein</fullName>
    </submittedName>
</protein>
<sequence length="1129" mass="126922">MYYGKKAKSRGWKHVLLFILIFSTTKLRAQVGPATGAVDLSIPLYSYSDGDKLSLNVNVAYTAGNGVKVNELASEVGLGWKLNTGGSISRIAMGKPDDQYGNLGINKIGTGRMYAPYTSLLTDCYSDIAKLKREYNGWDREADIFTFNFSGGSGSFVIGRKKSGDTEYPITVLGDSKVKVRLFEEDMSSSNIITRITKFEITTEEGIQYTFSDKELSEVFTTDRDEAVSPPPLEGSIIIVRPGDPVPESDQVTLTPYHTGKYIVNNWYLTEVKNPRTLKAINYFYNSYNVDYPYLNLPVKTATLNAANEVDNINYTVINQQFAAVRKRLSSIYAGGNAVVTFTYDNTRQDLPGEPALTELKVVALEDDAVIANYKFNYRYHNLALFMDYAAAPSATSTTKANLRLSLMSIENIMGGTPKPFMSFDYKPGLVPGRGSMWQDMYGYFIGVFAYGRNLEDFFNDQYRLPAASNPLSSTARMGAQIGMLDRVNYAAGGYLQYNYENNSYYSNGTEQYYGGVRVASSTLYDGIDHANDQVVTYKYRNADGTSSGTGYETALYTKDNSSYYVSTGTHLASKIIYYAVNSAVYSYSGSPAMSMAIQGSGLLKLIDDIISFFIGNKAETVTYNTRSWAAYPLFQINPLPFFYSRVEIIQGTDAVNKGKVVYQYTNFGDREPFTTKLNPPYSGAQRVQNWALGLPRNITTYNAGGKVVKDVFNEYKFISRLFVDSVLVSCKCDEYNSVSPWTLEDDLRNKINFYSETYYPVTGRAELVKVTERFFDLNGNIKTNVVNYEYDPNYYNLRKVTTSTSMNETIEKRIYYPYDYSSNTVLASMVSNNQINTPVATENWIINGTERKMIDGTFSDFAVQSNGDIFPSSSYRFFSNKPIAESAIGVFNGVLNRAPAYFKEDVRYAYDIFGNVSQVETKGAVNSYVYDYWRRMLALTTNAAYLETAYTGFERSVNGTWQYSLAGMAIDGSNSTIQTPKPMTGTYYYKLTNRTITKSATGLIAGKKYKISYWVTTGPIAQDPQPVTLNYANTFKKLNTYNGYTYFEHEFTMGTSDIVLSGSITLDNLRLYPSDATMQTYDYDNKGNVISSIDANNKILIYQYDSQNRPANLFDQYSNMLKHYEYNY</sequence>
<comment type="caution">
    <text evidence="2">The sequence shown here is derived from an EMBL/GenBank/DDBJ whole genome shotgun (WGS) entry which is preliminary data.</text>
</comment>
<feature type="chain" id="PRO_5015202531" evidence="1">
    <location>
        <begin position="30"/>
        <end position="1129"/>
    </location>
</feature>
<keyword evidence="3" id="KW-1185">Reference proteome</keyword>
<evidence type="ECO:0000313" key="3">
    <source>
        <dbReference type="Proteomes" id="UP000240978"/>
    </source>
</evidence>
<gene>
    <name evidence="2" type="ORF">CLV42_104318</name>
</gene>
<dbReference type="EMBL" id="PYGK01000004">
    <property type="protein sequence ID" value="PSL32015.1"/>
    <property type="molecule type" value="Genomic_DNA"/>
</dbReference>
<proteinExistence type="predicted"/>
<evidence type="ECO:0000313" key="2">
    <source>
        <dbReference type="EMBL" id="PSL32015.1"/>
    </source>
</evidence>
<dbReference type="Proteomes" id="UP000240978">
    <property type="component" value="Unassembled WGS sequence"/>
</dbReference>
<accession>A0A2P8GDP7</accession>
<feature type="signal peptide" evidence="1">
    <location>
        <begin position="1"/>
        <end position="29"/>
    </location>
</feature>
<organism evidence="2 3">
    <name type="scientific">Chitinophaga ginsengisoli</name>
    <dbReference type="NCBI Taxonomy" id="363837"/>
    <lineage>
        <taxon>Bacteria</taxon>
        <taxon>Pseudomonadati</taxon>
        <taxon>Bacteroidota</taxon>
        <taxon>Chitinophagia</taxon>
        <taxon>Chitinophagales</taxon>
        <taxon>Chitinophagaceae</taxon>
        <taxon>Chitinophaga</taxon>
    </lineage>
</organism>
<evidence type="ECO:0000256" key="1">
    <source>
        <dbReference type="SAM" id="SignalP"/>
    </source>
</evidence>
<name>A0A2P8GDP7_9BACT</name>
<dbReference type="AlphaFoldDB" id="A0A2P8GDP7"/>
<keyword evidence="1" id="KW-0732">Signal</keyword>
<reference evidence="2 3" key="1">
    <citation type="submission" date="2018-03" db="EMBL/GenBank/DDBJ databases">
        <title>Genomic Encyclopedia of Archaeal and Bacterial Type Strains, Phase II (KMG-II): from individual species to whole genera.</title>
        <authorList>
            <person name="Goeker M."/>
        </authorList>
    </citation>
    <scope>NUCLEOTIDE SEQUENCE [LARGE SCALE GENOMIC DNA]</scope>
    <source>
        <strain evidence="2 3">DSM 18107</strain>
    </source>
</reference>
<dbReference type="OrthoDB" id="680656at2"/>